<evidence type="ECO:0000313" key="2">
    <source>
        <dbReference type="EMBL" id="OLL23571.1"/>
    </source>
</evidence>
<accession>A0A1U7LM30</accession>
<organism evidence="2 3">
    <name type="scientific">Neolecta irregularis (strain DAH-3)</name>
    <dbReference type="NCBI Taxonomy" id="1198029"/>
    <lineage>
        <taxon>Eukaryota</taxon>
        <taxon>Fungi</taxon>
        <taxon>Dikarya</taxon>
        <taxon>Ascomycota</taxon>
        <taxon>Taphrinomycotina</taxon>
        <taxon>Neolectales</taxon>
        <taxon>Neolectaceae</taxon>
        <taxon>Neolecta</taxon>
    </lineage>
</organism>
<sequence length="159" mass="18881">MPFRLPFAASAAPKCQTHRFVHFNLHSRPHIPANFQSHFAAQQRLRKIHSFHAATKRSRELSVLGNRGITLQPLKLINPRKYLQKPLHSLDRKNISRRNSFKSPPDSETFMRRRNSTGHERDSLELQRFREARADLFLKTCQREREQRINIRRRLSLPK</sequence>
<dbReference type="EMBL" id="LXFE01001483">
    <property type="protein sequence ID" value="OLL23571.1"/>
    <property type="molecule type" value="Genomic_DNA"/>
</dbReference>
<evidence type="ECO:0000256" key="1">
    <source>
        <dbReference type="SAM" id="MobiDB-lite"/>
    </source>
</evidence>
<protein>
    <submittedName>
        <fullName evidence="2">Uncharacterized protein</fullName>
    </submittedName>
</protein>
<dbReference type="Proteomes" id="UP000186594">
    <property type="component" value="Unassembled WGS sequence"/>
</dbReference>
<evidence type="ECO:0000313" key="3">
    <source>
        <dbReference type="Proteomes" id="UP000186594"/>
    </source>
</evidence>
<reference evidence="2 3" key="1">
    <citation type="submission" date="2016-04" db="EMBL/GenBank/DDBJ databases">
        <title>Evolutionary innovation and constraint leading to complex multicellularity in the Ascomycota.</title>
        <authorList>
            <person name="Cisse O."/>
            <person name="Nguyen A."/>
            <person name="Hewitt D.A."/>
            <person name="Jedd G."/>
            <person name="Stajich J.E."/>
        </authorList>
    </citation>
    <scope>NUCLEOTIDE SEQUENCE [LARGE SCALE GENOMIC DNA]</scope>
    <source>
        <strain evidence="2 3">DAH-3</strain>
    </source>
</reference>
<proteinExistence type="predicted"/>
<feature type="region of interest" description="Disordered" evidence="1">
    <location>
        <begin position="94"/>
        <end position="122"/>
    </location>
</feature>
<name>A0A1U7LM30_NEOID</name>
<keyword evidence="3" id="KW-1185">Reference proteome</keyword>
<comment type="caution">
    <text evidence="2">The sequence shown here is derived from an EMBL/GenBank/DDBJ whole genome shotgun (WGS) entry which is preliminary data.</text>
</comment>
<gene>
    <name evidence="2" type="ORF">NEOLI_004049</name>
</gene>
<dbReference type="AlphaFoldDB" id="A0A1U7LM30"/>